<organism evidence="1 2">
    <name type="scientific">Streblomastix strix</name>
    <dbReference type="NCBI Taxonomy" id="222440"/>
    <lineage>
        <taxon>Eukaryota</taxon>
        <taxon>Metamonada</taxon>
        <taxon>Preaxostyla</taxon>
        <taxon>Oxymonadida</taxon>
        <taxon>Streblomastigidae</taxon>
        <taxon>Streblomastix</taxon>
    </lineage>
</organism>
<comment type="caution">
    <text evidence="1">The sequence shown here is derived from an EMBL/GenBank/DDBJ whole genome shotgun (WGS) entry which is preliminary data.</text>
</comment>
<dbReference type="Proteomes" id="UP000324800">
    <property type="component" value="Unassembled WGS sequence"/>
</dbReference>
<dbReference type="AlphaFoldDB" id="A0A5J4PPE7"/>
<protein>
    <submittedName>
        <fullName evidence="1">Uncharacterized protein</fullName>
    </submittedName>
</protein>
<evidence type="ECO:0000313" key="1">
    <source>
        <dbReference type="EMBL" id="KAA6310474.1"/>
    </source>
</evidence>
<name>A0A5J4PPE7_9EUKA</name>
<gene>
    <name evidence="1" type="ORF">EZS28_056307</name>
</gene>
<sequence length="134" mass="15345">MVFNNYYLQLLIDLGFVNTDYKAIAIFEKNAAYEPFIRTMMNLGIQAILAGSSKEKFYKLIINASYCYYTLNTEKFGKIKMLNEADIFIAQHHPNHIDTRRISTNTFAVQIKPKTATCFESLQSGGFTLDNATY</sequence>
<accession>A0A5J4PPE7</accession>
<dbReference type="EMBL" id="SNRW01049740">
    <property type="protein sequence ID" value="KAA6310474.1"/>
    <property type="molecule type" value="Genomic_DNA"/>
</dbReference>
<reference evidence="1 2" key="1">
    <citation type="submission" date="2019-03" db="EMBL/GenBank/DDBJ databases">
        <title>Single cell metagenomics reveals metabolic interactions within the superorganism composed of flagellate Streblomastix strix and complex community of Bacteroidetes bacteria on its surface.</title>
        <authorList>
            <person name="Treitli S.C."/>
            <person name="Kolisko M."/>
            <person name="Husnik F."/>
            <person name="Keeling P."/>
            <person name="Hampl V."/>
        </authorList>
    </citation>
    <scope>NUCLEOTIDE SEQUENCE [LARGE SCALE GENOMIC DNA]</scope>
    <source>
        <strain evidence="1">ST1C</strain>
    </source>
</reference>
<feature type="non-terminal residue" evidence="1">
    <location>
        <position position="134"/>
    </location>
</feature>
<evidence type="ECO:0000313" key="2">
    <source>
        <dbReference type="Proteomes" id="UP000324800"/>
    </source>
</evidence>
<proteinExistence type="predicted"/>